<dbReference type="GO" id="GO:0043123">
    <property type="term" value="P:positive regulation of canonical NF-kappaB signal transduction"/>
    <property type="evidence" value="ECO:0007669"/>
    <property type="project" value="InterPro"/>
</dbReference>
<dbReference type="GO" id="GO:0019221">
    <property type="term" value="P:cytokine-mediated signaling pathway"/>
    <property type="evidence" value="ECO:0007669"/>
    <property type="project" value="UniProtKB-ARBA"/>
</dbReference>
<evidence type="ECO:0000256" key="12">
    <source>
        <dbReference type="ARBA" id="ARBA00023180"/>
    </source>
</evidence>
<feature type="chain" id="PRO_5015787185" description="Tumor necrosis factor receptor superfamily member EDAR" evidence="18">
    <location>
        <begin position="27"/>
        <end position="238"/>
    </location>
</feature>
<keyword evidence="6" id="KW-0677">Repeat</keyword>
<keyword evidence="11 21" id="KW-0675">Receptor</keyword>
<evidence type="ECO:0000256" key="17">
    <source>
        <dbReference type="ARBA" id="ARBA00081634"/>
    </source>
</evidence>
<dbReference type="CTD" id="10913"/>
<evidence type="ECO:0000256" key="16">
    <source>
        <dbReference type="ARBA" id="ARBA00079484"/>
    </source>
</evidence>
<evidence type="ECO:0000256" key="4">
    <source>
        <dbReference type="ARBA" id="ARBA00022703"/>
    </source>
</evidence>
<accession>A0A2U3XC25</accession>
<dbReference type="FunFam" id="2.10.50.10:FF:000023">
    <property type="entry name" value="Ectodysplasin A receptor"/>
    <property type="match status" value="1"/>
</dbReference>
<keyword evidence="9" id="KW-0472">Membrane</keyword>
<feature type="signal peptide" evidence="18">
    <location>
        <begin position="1"/>
        <end position="26"/>
    </location>
</feature>
<dbReference type="GO" id="GO:0006915">
    <property type="term" value="P:apoptotic process"/>
    <property type="evidence" value="ECO:0007669"/>
    <property type="project" value="UniProtKB-KW"/>
</dbReference>
<dbReference type="KEGG" id="lww:102726967"/>
<evidence type="ECO:0000256" key="9">
    <source>
        <dbReference type="ARBA" id="ARBA00023136"/>
    </source>
</evidence>
<evidence type="ECO:0000256" key="11">
    <source>
        <dbReference type="ARBA" id="ARBA00023170"/>
    </source>
</evidence>
<evidence type="ECO:0000256" key="7">
    <source>
        <dbReference type="ARBA" id="ARBA00022782"/>
    </source>
</evidence>
<name>A0A2U3XC25_LEPWE</name>
<dbReference type="GO" id="GO:0005886">
    <property type="term" value="C:plasma membrane"/>
    <property type="evidence" value="ECO:0007669"/>
    <property type="project" value="TreeGrafter"/>
</dbReference>
<evidence type="ECO:0000259" key="19">
    <source>
        <dbReference type="Pfam" id="PF24979"/>
    </source>
</evidence>
<proteinExistence type="predicted"/>
<comment type="subunit">
    <text evidence="13">Binds to EDARADD. Associates with TRAF1, TRAF2, TRAF3 and NIK.</text>
</comment>
<evidence type="ECO:0000256" key="2">
    <source>
        <dbReference type="ARBA" id="ARBA00022473"/>
    </source>
</evidence>
<dbReference type="InterPro" id="IPR056762">
    <property type="entry name" value="Death_EDAR"/>
</dbReference>
<evidence type="ECO:0000256" key="10">
    <source>
        <dbReference type="ARBA" id="ARBA00023157"/>
    </source>
</evidence>
<keyword evidence="4" id="KW-0053">Apoptosis</keyword>
<dbReference type="GO" id="GO:0030154">
    <property type="term" value="P:cell differentiation"/>
    <property type="evidence" value="ECO:0007669"/>
    <property type="project" value="UniProtKB-KW"/>
</dbReference>
<keyword evidence="5 18" id="KW-0732">Signal</keyword>
<dbReference type="SUPFAM" id="SSF47986">
    <property type="entry name" value="DEATH domain"/>
    <property type="match status" value="1"/>
</dbReference>
<keyword evidence="10" id="KW-1015">Disulfide bond</keyword>
<evidence type="ECO:0000256" key="8">
    <source>
        <dbReference type="ARBA" id="ARBA00022989"/>
    </source>
</evidence>
<protein>
    <recommendedName>
        <fullName evidence="14">Tumor necrosis factor receptor superfamily member EDAR</fullName>
    </recommendedName>
    <alternativeName>
        <fullName evidence="17">Anhidrotic ectodysplasin receptor 1</fullName>
    </alternativeName>
    <alternativeName>
        <fullName evidence="16">Ectodermal dysplasia receptor</fullName>
    </alternativeName>
    <alternativeName>
        <fullName evidence="15">Ectodysplasin-A receptor</fullName>
    </alternativeName>
</protein>
<keyword evidence="20" id="KW-1185">Reference proteome</keyword>
<sequence length="238" mass="25943">MAHAGDGKRVPWLPVLVVLLLCSARAEYSNCGENEYYNQTTGLCHECPQCGPGEEPYLSCGYGTKDEDYGCVPCPAEKFSKGGYQICRRHKDCEGFFRATVLTPGDMENDAECGPCLPGAGGARVFSVVFGCLSPTELPFDCLEKTSRMLSSTYNSEKAVVKTWRHLAESFGLKRDEIGGMTDGMQLFDRISTAGYSIPELLTKLVQIERLDAVESLCADILEWAGLVPLASQPPMTA</sequence>
<dbReference type="GO" id="GO:0046330">
    <property type="term" value="P:positive regulation of JNK cascade"/>
    <property type="evidence" value="ECO:0007669"/>
    <property type="project" value="InterPro"/>
</dbReference>
<dbReference type="Gene3D" id="1.10.533.10">
    <property type="entry name" value="Death Domain, Fas"/>
    <property type="match status" value="1"/>
</dbReference>
<dbReference type="GO" id="GO:0008544">
    <property type="term" value="P:epidermis development"/>
    <property type="evidence" value="ECO:0007669"/>
    <property type="project" value="UniProtKB-ARBA"/>
</dbReference>
<evidence type="ECO:0000256" key="5">
    <source>
        <dbReference type="ARBA" id="ARBA00022729"/>
    </source>
</evidence>
<evidence type="ECO:0000256" key="1">
    <source>
        <dbReference type="ARBA" id="ARBA00004479"/>
    </source>
</evidence>
<dbReference type="PANTHER" id="PTHR12120">
    <property type="entry name" value="TNFR-CYS DOMAIN-CONTAINING PROTEIN"/>
    <property type="match status" value="1"/>
</dbReference>
<dbReference type="OrthoDB" id="9903718at2759"/>
<dbReference type="Gene3D" id="2.10.50.10">
    <property type="entry name" value="Tumor Necrosis Factor Receptor, subunit A, domain 2"/>
    <property type="match status" value="1"/>
</dbReference>
<dbReference type="RefSeq" id="XP_006729006.1">
    <property type="nucleotide sequence ID" value="XM_006728943.2"/>
</dbReference>
<keyword evidence="2" id="KW-0217">Developmental protein</keyword>
<evidence type="ECO:0000256" key="6">
    <source>
        <dbReference type="ARBA" id="ARBA00022737"/>
    </source>
</evidence>
<dbReference type="STRING" id="9713.A0A2U3XC25"/>
<evidence type="ECO:0000256" key="3">
    <source>
        <dbReference type="ARBA" id="ARBA00022692"/>
    </source>
</evidence>
<keyword evidence="7" id="KW-0221">Differentiation</keyword>
<dbReference type="GeneID" id="102726967"/>
<evidence type="ECO:0000313" key="21">
    <source>
        <dbReference type="RefSeq" id="XP_006729006.1"/>
    </source>
</evidence>
<keyword evidence="12" id="KW-0325">Glycoprotein</keyword>
<dbReference type="AlphaFoldDB" id="A0A2U3XC25"/>
<evidence type="ECO:0000256" key="18">
    <source>
        <dbReference type="SAM" id="SignalP"/>
    </source>
</evidence>
<feature type="domain" description="Tumor necrosis factor receptor superfamily member EDAR death" evidence="19">
    <location>
        <begin position="148"/>
        <end position="221"/>
    </location>
</feature>
<dbReference type="InterPro" id="IPR011029">
    <property type="entry name" value="DEATH-like_dom_sf"/>
</dbReference>
<evidence type="ECO:0000256" key="14">
    <source>
        <dbReference type="ARBA" id="ARBA00073837"/>
    </source>
</evidence>
<gene>
    <name evidence="21" type="primary">EDAR</name>
</gene>
<comment type="subcellular location">
    <subcellularLocation>
        <location evidence="1">Membrane</location>
        <topology evidence="1">Single-pass type I membrane protein</topology>
    </subcellularLocation>
</comment>
<dbReference type="Pfam" id="PF24979">
    <property type="entry name" value="Death_EDAR"/>
    <property type="match status" value="1"/>
</dbReference>
<evidence type="ECO:0000256" key="13">
    <source>
        <dbReference type="ARBA" id="ARBA00064998"/>
    </source>
</evidence>
<dbReference type="PANTHER" id="PTHR12120:SF9">
    <property type="entry name" value="TUMOR NECROSIS FACTOR RECEPTOR SUPERFAMILY MEMBER EDAR"/>
    <property type="match status" value="1"/>
</dbReference>
<keyword evidence="3" id="KW-0812">Transmembrane</keyword>
<evidence type="ECO:0000256" key="15">
    <source>
        <dbReference type="ARBA" id="ARBA00079423"/>
    </source>
</evidence>
<reference evidence="21" key="1">
    <citation type="submission" date="2025-08" db="UniProtKB">
        <authorList>
            <consortium name="RefSeq"/>
        </authorList>
    </citation>
    <scope>IDENTIFICATION</scope>
    <source>
        <tissue evidence="21">Liver</tissue>
    </source>
</reference>
<keyword evidence="8" id="KW-1133">Transmembrane helix</keyword>
<evidence type="ECO:0000313" key="20">
    <source>
        <dbReference type="Proteomes" id="UP000245341"/>
    </source>
</evidence>
<organism evidence="20 21">
    <name type="scientific">Leptonychotes weddellii</name>
    <name type="common">Weddell seal</name>
    <name type="synonym">Otaria weddellii</name>
    <dbReference type="NCBI Taxonomy" id="9713"/>
    <lineage>
        <taxon>Eukaryota</taxon>
        <taxon>Metazoa</taxon>
        <taxon>Chordata</taxon>
        <taxon>Craniata</taxon>
        <taxon>Vertebrata</taxon>
        <taxon>Euteleostomi</taxon>
        <taxon>Mammalia</taxon>
        <taxon>Eutheria</taxon>
        <taxon>Laurasiatheria</taxon>
        <taxon>Carnivora</taxon>
        <taxon>Caniformia</taxon>
        <taxon>Pinnipedia</taxon>
        <taxon>Phocidae</taxon>
        <taxon>Monachinae</taxon>
        <taxon>Lobodontini</taxon>
        <taxon>Leptonychotes</taxon>
    </lineage>
</organism>
<dbReference type="InterPro" id="IPR047526">
    <property type="entry name" value="TNR19/27/EDAR"/>
</dbReference>
<dbReference type="FunFam" id="1.10.533.10:FF:000006">
    <property type="entry name" value="Tumor necrosis factor receptor superfamily member EDAR"/>
    <property type="match status" value="1"/>
</dbReference>
<dbReference type="GO" id="GO:0038023">
    <property type="term" value="F:signaling receptor activity"/>
    <property type="evidence" value="ECO:0007669"/>
    <property type="project" value="InterPro"/>
</dbReference>
<dbReference type="Proteomes" id="UP000245341">
    <property type="component" value="Unplaced"/>
</dbReference>